<gene>
    <name evidence="3" type="ORF">IV203_028707</name>
</gene>
<sequence>MKDPILVSFQAAFLGWLMLVLSPSCMVGAFSSDYSKHFSTRSLRHPHQKKLSQSYAVSHRQSDYIQVQMNEFFKKPVPTPIKNAFRIFREESDADKLDVEDAVTLLTAAPGSPGVPRPLWLVMLGSIPSGLLWYGYYKFAVEEELLQMELEAGKEPQGFGGYGTLGPFTYGMLLGPLAEILHIPGGINWSAVGVIFIYYTQFLLYDRVNTLIEEEGFMEKPLQIWWCLPIFFPFNLIVGLRQVHFLSQFLYRQRGVVPPPNDLVADFFPFIKEPSLTWQKFLLTPSLWCSLLSDVEAIDAKSLPGPVQELMKVEQYKQQG</sequence>
<keyword evidence="2" id="KW-0732">Signal</keyword>
<proteinExistence type="predicted"/>
<reference evidence="3" key="1">
    <citation type="journal article" date="2021" name="Sci. Rep.">
        <title>Diploid genomic architecture of Nitzschia inconspicua, an elite biomass production diatom.</title>
        <authorList>
            <person name="Oliver A."/>
            <person name="Podell S."/>
            <person name="Pinowska A."/>
            <person name="Traller J.C."/>
            <person name="Smith S.R."/>
            <person name="McClure R."/>
            <person name="Beliaev A."/>
            <person name="Bohutskyi P."/>
            <person name="Hill E.A."/>
            <person name="Rabines A."/>
            <person name="Zheng H."/>
            <person name="Allen L.Z."/>
            <person name="Kuo A."/>
            <person name="Grigoriev I.V."/>
            <person name="Allen A.E."/>
            <person name="Hazlebeck D."/>
            <person name="Allen E.E."/>
        </authorList>
    </citation>
    <scope>NUCLEOTIDE SEQUENCE</scope>
    <source>
        <strain evidence="3">Hildebrandi</strain>
    </source>
</reference>
<evidence type="ECO:0000256" key="2">
    <source>
        <dbReference type="SAM" id="SignalP"/>
    </source>
</evidence>
<keyword evidence="1" id="KW-0812">Transmembrane</keyword>
<name>A0A9K3LPM5_9STRA</name>
<dbReference type="AlphaFoldDB" id="A0A9K3LPM5"/>
<dbReference type="OrthoDB" id="40111at2759"/>
<reference evidence="3" key="2">
    <citation type="submission" date="2021-04" db="EMBL/GenBank/DDBJ databases">
        <authorList>
            <person name="Podell S."/>
        </authorList>
    </citation>
    <scope>NUCLEOTIDE SEQUENCE</scope>
    <source>
        <strain evidence="3">Hildebrandi</strain>
    </source>
</reference>
<dbReference type="EMBL" id="JAGRRH010000007">
    <property type="protein sequence ID" value="KAG7366037.1"/>
    <property type="molecule type" value="Genomic_DNA"/>
</dbReference>
<dbReference type="Proteomes" id="UP000693970">
    <property type="component" value="Unassembled WGS sequence"/>
</dbReference>
<evidence type="ECO:0000313" key="4">
    <source>
        <dbReference type="Proteomes" id="UP000693970"/>
    </source>
</evidence>
<feature type="transmembrane region" description="Helical" evidence="1">
    <location>
        <begin position="222"/>
        <end position="240"/>
    </location>
</feature>
<feature type="signal peptide" evidence="2">
    <location>
        <begin position="1"/>
        <end position="29"/>
    </location>
</feature>
<protein>
    <submittedName>
        <fullName evidence="3">Uncharacterized protein</fullName>
    </submittedName>
</protein>
<evidence type="ECO:0000256" key="1">
    <source>
        <dbReference type="SAM" id="Phobius"/>
    </source>
</evidence>
<keyword evidence="1" id="KW-0472">Membrane</keyword>
<accession>A0A9K3LPM5</accession>
<organism evidence="3 4">
    <name type="scientific">Nitzschia inconspicua</name>
    <dbReference type="NCBI Taxonomy" id="303405"/>
    <lineage>
        <taxon>Eukaryota</taxon>
        <taxon>Sar</taxon>
        <taxon>Stramenopiles</taxon>
        <taxon>Ochrophyta</taxon>
        <taxon>Bacillariophyta</taxon>
        <taxon>Bacillariophyceae</taxon>
        <taxon>Bacillariophycidae</taxon>
        <taxon>Bacillariales</taxon>
        <taxon>Bacillariaceae</taxon>
        <taxon>Nitzschia</taxon>
    </lineage>
</organism>
<feature type="transmembrane region" description="Helical" evidence="1">
    <location>
        <begin position="180"/>
        <end position="202"/>
    </location>
</feature>
<feature type="chain" id="PRO_5039918145" evidence="2">
    <location>
        <begin position="30"/>
        <end position="320"/>
    </location>
</feature>
<comment type="caution">
    <text evidence="3">The sequence shown here is derived from an EMBL/GenBank/DDBJ whole genome shotgun (WGS) entry which is preliminary data.</text>
</comment>
<keyword evidence="1" id="KW-1133">Transmembrane helix</keyword>
<evidence type="ECO:0000313" key="3">
    <source>
        <dbReference type="EMBL" id="KAG7366037.1"/>
    </source>
</evidence>
<keyword evidence="4" id="KW-1185">Reference proteome</keyword>